<reference evidence="8 9" key="1">
    <citation type="submission" date="2019-02" db="EMBL/GenBank/DDBJ databases">
        <title>Pedobacter sp. RP-1-14 sp. nov., isolated from Arctic soil.</title>
        <authorList>
            <person name="Dahal R.H."/>
        </authorList>
    </citation>
    <scope>NUCLEOTIDE SEQUENCE [LARGE SCALE GENOMIC DNA]</scope>
    <source>
        <strain evidence="8 9">RP-1-14</strain>
    </source>
</reference>
<gene>
    <name evidence="8" type="ORF">EZ437_16275</name>
</gene>
<evidence type="ECO:0000256" key="3">
    <source>
        <dbReference type="ARBA" id="ARBA00022729"/>
    </source>
</evidence>
<evidence type="ECO:0000259" key="6">
    <source>
        <dbReference type="Pfam" id="PF07980"/>
    </source>
</evidence>
<dbReference type="Proteomes" id="UP000293347">
    <property type="component" value="Unassembled WGS sequence"/>
</dbReference>
<feature type="domain" description="SusD-like N-terminal" evidence="7">
    <location>
        <begin position="62"/>
        <end position="208"/>
    </location>
</feature>
<dbReference type="AlphaFoldDB" id="A0A4R0NJ12"/>
<evidence type="ECO:0000256" key="2">
    <source>
        <dbReference type="ARBA" id="ARBA00006275"/>
    </source>
</evidence>
<dbReference type="RefSeq" id="WP_131597133.1">
    <property type="nucleotide sequence ID" value="NZ_SJSL01000005.1"/>
</dbReference>
<accession>A0A4R0NJ12</accession>
<keyword evidence="3" id="KW-0732">Signal</keyword>
<dbReference type="InterPro" id="IPR012944">
    <property type="entry name" value="SusD_RagB_dom"/>
</dbReference>
<evidence type="ECO:0000256" key="5">
    <source>
        <dbReference type="ARBA" id="ARBA00023237"/>
    </source>
</evidence>
<keyword evidence="9" id="KW-1185">Reference proteome</keyword>
<name>A0A4R0NJ12_9SPHI</name>
<evidence type="ECO:0000313" key="9">
    <source>
        <dbReference type="Proteomes" id="UP000293347"/>
    </source>
</evidence>
<organism evidence="8 9">
    <name type="scientific">Pedobacter psychroterrae</name>
    <dbReference type="NCBI Taxonomy" id="2530453"/>
    <lineage>
        <taxon>Bacteria</taxon>
        <taxon>Pseudomonadati</taxon>
        <taxon>Bacteroidota</taxon>
        <taxon>Sphingobacteriia</taxon>
        <taxon>Sphingobacteriales</taxon>
        <taxon>Sphingobacteriaceae</taxon>
        <taxon>Pedobacter</taxon>
    </lineage>
</organism>
<dbReference type="InterPro" id="IPR011990">
    <property type="entry name" value="TPR-like_helical_dom_sf"/>
</dbReference>
<evidence type="ECO:0000259" key="7">
    <source>
        <dbReference type="Pfam" id="PF14322"/>
    </source>
</evidence>
<dbReference type="Gene3D" id="1.25.40.390">
    <property type="match status" value="1"/>
</dbReference>
<comment type="caution">
    <text evidence="8">The sequence shown here is derived from an EMBL/GenBank/DDBJ whole genome shotgun (WGS) entry which is preliminary data.</text>
</comment>
<dbReference type="Pfam" id="PF14322">
    <property type="entry name" value="SusD-like_3"/>
    <property type="match status" value="1"/>
</dbReference>
<dbReference type="SUPFAM" id="SSF48452">
    <property type="entry name" value="TPR-like"/>
    <property type="match status" value="1"/>
</dbReference>
<comment type="subcellular location">
    <subcellularLocation>
        <location evidence="1">Cell outer membrane</location>
    </subcellularLocation>
</comment>
<dbReference type="InterPro" id="IPR033985">
    <property type="entry name" value="SusD-like_N"/>
</dbReference>
<evidence type="ECO:0000313" key="8">
    <source>
        <dbReference type="EMBL" id="TCC99797.1"/>
    </source>
</evidence>
<comment type="similarity">
    <text evidence="2">Belongs to the SusD family.</text>
</comment>
<keyword evidence="5" id="KW-0998">Cell outer membrane</keyword>
<dbReference type="GO" id="GO:0009279">
    <property type="term" value="C:cell outer membrane"/>
    <property type="evidence" value="ECO:0007669"/>
    <property type="project" value="UniProtKB-SubCell"/>
</dbReference>
<keyword evidence="4" id="KW-0472">Membrane</keyword>
<feature type="domain" description="RagB/SusD" evidence="6">
    <location>
        <begin position="318"/>
        <end position="633"/>
    </location>
</feature>
<dbReference type="OrthoDB" id="608091at2"/>
<sequence>MRNIKIGLYIVLLTVCSSCKKYLDIVPDNIPTIENAFTMRISAERFLFTCYAYMPLQSSLTANPAFTAGDEFWLHNDYSTTGYSIARGFQNVLDPYLNYWQGSQGGKDLYQGIRDCNIFLENVGTVPDLDEYERDRWIAEAKFLKAYYHFWLIRMYGPIPLKKENLPVSAGIEEVKVRRDKVDDCFNYVVQLLDEAAAPEMLPNRIDNEAAELGRITRPIVLALKAYVLVTAASPLFNGNSDYIGFTDNQGTALFNTTIDQGKWEKAAAACKEAIELCEMNGSKLYYYSQSGQQYNVSDTTRIQLNIRNSLTEKWNAEIIWGNPNSTASTLQVQATTRGLDPAKRTNGGVAGNLGVPIKVTEVFYSDRGVPITEDSEWDYAGRYELKTAGQEERYNLKYGYTTASINFNREPRYYASLGFDGGIWYGQGRFNDNDPWYLMAKKGQSASTIANHSHNATGFWPKKLVYYTNVIGDGNTYTKIDYPWPVIRLADLYLLYAEALNETTGPGAEVYKWIDRVRERAGLQGVVTSWQTASVNPGKPGVKDGMRDIIRQERLIELAFEGQRFWDLRRWKTAISELNKPITGWDLAQVTSAGYYREKQIFKQVFTTRDYLWPIRETEMLANKNTVQNPGW</sequence>
<evidence type="ECO:0000256" key="4">
    <source>
        <dbReference type="ARBA" id="ARBA00023136"/>
    </source>
</evidence>
<evidence type="ECO:0000256" key="1">
    <source>
        <dbReference type="ARBA" id="ARBA00004442"/>
    </source>
</evidence>
<protein>
    <submittedName>
        <fullName evidence="8">RagB/SusD family nutrient uptake outer membrane protein</fullName>
    </submittedName>
</protein>
<dbReference type="EMBL" id="SJSL01000005">
    <property type="protein sequence ID" value="TCC99797.1"/>
    <property type="molecule type" value="Genomic_DNA"/>
</dbReference>
<dbReference type="Pfam" id="PF07980">
    <property type="entry name" value="SusD_RagB"/>
    <property type="match status" value="1"/>
</dbReference>
<proteinExistence type="inferred from homology"/>